<keyword evidence="2" id="KW-1133">Transmembrane helix</keyword>
<proteinExistence type="predicted"/>
<sequence length="466" mass="53042">MNLATILLVLIGLVNGQLNFEGNPLTENTEYTAVESRLFEKTARQKMAENMTDILTESSQNFHPSSLIPNVNNSNQSTNPIKSDDHAIIQRDLYNLSYPSKQEKIVQTGRHLSTNTYNQGITSKAQVALNTFLNSKTPEESRLSLDHYLQSKENLKNVEPMANKQQLAQQSVMQVNQQPISSSSVNQHLTAQLMQQRQTLQAFPVNQPIYNSPVNPIDIHSTVSNPVSIPLMQQQQSHAPGIQARNDVFYPGWYQRVRRVHGKPFPYAQSRIGSGIYVGPAPPAVPFKQKGSPIEVIYTKPPGFHRGPPIISNPSIPYEDANAWFPEVDRPPSNKDIYYSQLYAQSYDPYYYNYIAKTGKIKPHLYGKLGKYHEEEEDGIWSELYQGFKKHGLKNIMTPTFLLGMTLPVVTLMLTALVQKRSFARSDSRKFSTREDTIQDYLEQVQRAVECYEKKRKKRDTNVDEC</sequence>
<feature type="chain" id="PRO_5012336063" evidence="3">
    <location>
        <begin position="17"/>
        <end position="466"/>
    </location>
</feature>
<feature type="signal peptide" evidence="3">
    <location>
        <begin position="1"/>
        <end position="16"/>
    </location>
</feature>
<keyword evidence="5" id="KW-1185">Reference proteome</keyword>
<evidence type="ECO:0000256" key="2">
    <source>
        <dbReference type="SAM" id="Phobius"/>
    </source>
</evidence>
<keyword evidence="2" id="KW-0812">Transmembrane</keyword>
<dbReference type="Proteomes" id="UP000242457">
    <property type="component" value="Unassembled WGS sequence"/>
</dbReference>
<dbReference type="AlphaFoldDB" id="A0A2A3EBR0"/>
<dbReference type="EMBL" id="KZ288291">
    <property type="protein sequence ID" value="PBC29213.1"/>
    <property type="molecule type" value="Genomic_DNA"/>
</dbReference>
<evidence type="ECO:0000313" key="5">
    <source>
        <dbReference type="Proteomes" id="UP000242457"/>
    </source>
</evidence>
<keyword evidence="2" id="KW-0472">Membrane</keyword>
<name>A0A2A3EBR0_APICC</name>
<feature type="region of interest" description="Disordered" evidence="1">
    <location>
        <begin position="62"/>
        <end position="83"/>
    </location>
</feature>
<gene>
    <name evidence="4" type="ORF">APICC_03392</name>
</gene>
<evidence type="ECO:0000256" key="3">
    <source>
        <dbReference type="SAM" id="SignalP"/>
    </source>
</evidence>
<dbReference type="OrthoDB" id="7698447at2759"/>
<organism evidence="4 5">
    <name type="scientific">Apis cerana cerana</name>
    <name type="common">Oriental honeybee</name>
    <dbReference type="NCBI Taxonomy" id="94128"/>
    <lineage>
        <taxon>Eukaryota</taxon>
        <taxon>Metazoa</taxon>
        <taxon>Ecdysozoa</taxon>
        <taxon>Arthropoda</taxon>
        <taxon>Hexapoda</taxon>
        <taxon>Insecta</taxon>
        <taxon>Pterygota</taxon>
        <taxon>Neoptera</taxon>
        <taxon>Endopterygota</taxon>
        <taxon>Hymenoptera</taxon>
        <taxon>Apocrita</taxon>
        <taxon>Aculeata</taxon>
        <taxon>Apoidea</taxon>
        <taxon>Anthophila</taxon>
        <taxon>Apidae</taxon>
        <taxon>Apis</taxon>
    </lineage>
</organism>
<evidence type="ECO:0000313" key="4">
    <source>
        <dbReference type="EMBL" id="PBC29213.1"/>
    </source>
</evidence>
<feature type="transmembrane region" description="Helical" evidence="2">
    <location>
        <begin position="396"/>
        <end position="418"/>
    </location>
</feature>
<feature type="compositionally biased region" description="Polar residues" evidence="1">
    <location>
        <begin position="62"/>
        <end position="81"/>
    </location>
</feature>
<accession>A0A2A3EBR0</accession>
<reference evidence="4 5" key="1">
    <citation type="submission" date="2014-07" db="EMBL/GenBank/DDBJ databases">
        <title>Genomic and transcriptomic analysis on Apis cerana provide comprehensive insights into honey bee biology.</title>
        <authorList>
            <person name="Diao Q."/>
            <person name="Sun L."/>
            <person name="Zheng H."/>
            <person name="Zheng H."/>
            <person name="Xu S."/>
            <person name="Wang S."/>
            <person name="Zeng Z."/>
            <person name="Hu F."/>
            <person name="Su S."/>
            <person name="Wu J."/>
        </authorList>
    </citation>
    <scope>NUCLEOTIDE SEQUENCE [LARGE SCALE GENOMIC DNA]</scope>
    <source>
        <tissue evidence="4">Pupae without intestine</tissue>
    </source>
</reference>
<protein>
    <submittedName>
        <fullName evidence="4">Uncharacterized protein</fullName>
    </submittedName>
</protein>
<evidence type="ECO:0000256" key="1">
    <source>
        <dbReference type="SAM" id="MobiDB-lite"/>
    </source>
</evidence>
<keyword evidence="3" id="KW-0732">Signal</keyword>